<feature type="compositionally biased region" description="Basic and acidic residues" evidence="1">
    <location>
        <begin position="71"/>
        <end position="84"/>
    </location>
</feature>
<protein>
    <submittedName>
        <fullName evidence="3">DUF1127 domain-containing protein</fullName>
    </submittedName>
</protein>
<evidence type="ECO:0000256" key="1">
    <source>
        <dbReference type="SAM" id="MobiDB-lite"/>
    </source>
</evidence>
<proteinExistence type="predicted"/>
<reference evidence="3 4" key="1">
    <citation type="submission" date="2022-04" db="EMBL/GenBank/DDBJ databases">
        <authorList>
            <person name="Ye Y.-Q."/>
            <person name="Du Z.-J."/>
        </authorList>
    </citation>
    <scope>NUCLEOTIDE SEQUENCE [LARGE SCALE GENOMIC DNA]</scope>
    <source>
        <strain evidence="3 4">A6E488</strain>
    </source>
</reference>
<dbReference type="RefSeq" id="WP_261613940.1">
    <property type="nucleotide sequence ID" value="NZ_JALIDZ010000001.1"/>
</dbReference>
<feature type="region of interest" description="Disordered" evidence="1">
    <location>
        <begin position="71"/>
        <end position="91"/>
    </location>
</feature>
<evidence type="ECO:0000313" key="4">
    <source>
        <dbReference type="Proteomes" id="UP001320898"/>
    </source>
</evidence>
<sequence>MTTTSVSLGRRRLFVAAGNRLVARAWQLWRALIARKQVTTLLEADDRMLADIGLTRSDVIGSLQLPMDADPSHHLIRARADHRSSRSRRTS</sequence>
<dbReference type="AlphaFoldDB" id="A0AAW5QT44"/>
<dbReference type="EMBL" id="JALIDZ010000001">
    <property type="protein sequence ID" value="MCT8970372.1"/>
    <property type="molecule type" value="Genomic_DNA"/>
</dbReference>
<dbReference type="Proteomes" id="UP001320898">
    <property type="component" value="Unassembled WGS sequence"/>
</dbReference>
<feature type="domain" description="YjiS-like" evidence="2">
    <location>
        <begin position="22"/>
        <end position="59"/>
    </location>
</feature>
<comment type="caution">
    <text evidence="3">The sequence shown here is derived from an EMBL/GenBank/DDBJ whole genome shotgun (WGS) entry which is preliminary data.</text>
</comment>
<gene>
    <name evidence="3" type="ORF">MUB46_00720</name>
</gene>
<keyword evidence="4" id="KW-1185">Reference proteome</keyword>
<organism evidence="3 4">
    <name type="scientific">Microbaculum marinisediminis</name>
    <dbReference type="NCBI Taxonomy" id="2931392"/>
    <lineage>
        <taxon>Bacteria</taxon>
        <taxon>Pseudomonadati</taxon>
        <taxon>Pseudomonadota</taxon>
        <taxon>Alphaproteobacteria</taxon>
        <taxon>Hyphomicrobiales</taxon>
        <taxon>Tepidamorphaceae</taxon>
        <taxon>Microbaculum</taxon>
    </lineage>
</organism>
<dbReference type="InterPro" id="IPR009506">
    <property type="entry name" value="YjiS-like"/>
</dbReference>
<dbReference type="Pfam" id="PF06568">
    <property type="entry name" value="YjiS-like"/>
    <property type="match status" value="1"/>
</dbReference>
<name>A0AAW5QT44_9HYPH</name>
<evidence type="ECO:0000259" key="2">
    <source>
        <dbReference type="Pfam" id="PF06568"/>
    </source>
</evidence>
<evidence type="ECO:0000313" key="3">
    <source>
        <dbReference type="EMBL" id="MCT8970372.1"/>
    </source>
</evidence>
<accession>A0AAW5QT44</accession>